<dbReference type="Proteomes" id="UP000030745">
    <property type="component" value="Unassembled WGS sequence"/>
</dbReference>
<dbReference type="Gene3D" id="3.30.300.320">
    <property type="match status" value="1"/>
</dbReference>
<name>A0A067BWJ4_SAPPC</name>
<dbReference type="InterPro" id="IPR032675">
    <property type="entry name" value="LRR_dom_sf"/>
</dbReference>
<dbReference type="VEuPathDB" id="FungiDB:SPRG_15778"/>
<evidence type="ECO:0000313" key="4">
    <source>
        <dbReference type="EMBL" id="KDO18987.1"/>
    </source>
</evidence>
<dbReference type="InterPro" id="IPR003591">
    <property type="entry name" value="Leu-rich_rpt_typical-subtyp"/>
</dbReference>
<keyword evidence="5" id="KW-1185">Reference proteome</keyword>
<dbReference type="PANTHER" id="PTHR48051:SF1">
    <property type="entry name" value="RAS SUPPRESSOR PROTEIN 1"/>
    <property type="match status" value="1"/>
</dbReference>
<proteinExistence type="predicted"/>
<reference evidence="4 5" key="1">
    <citation type="journal article" date="2013" name="PLoS Genet.">
        <title>Distinctive expansion of potential virulence genes in the genome of the oomycete fish pathogen Saprolegnia parasitica.</title>
        <authorList>
            <person name="Jiang R.H."/>
            <person name="de Bruijn I."/>
            <person name="Haas B.J."/>
            <person name="Belmonte R."/>
            <person name="Lobach L."/>
            <person name="Christie J."/>
            <person name="van den Ackerveken G."/>
            <person name="Bottin A."/>
            <person name="Bulone V."/>
            <person name="Diaz-Moreno S.M."/>
            <person name="Dumas B."/>
            <person name="Fan L."/>
            <person name="Gaulin E."/>
            <person name="Govers F."/>
            <person name="Grenville-Briggs L.J."/>
            <person name="Horner N.R."/>
            <person name="Levin J.Z."/>
            <person name="Mammella M."/>
            <person name="Meijer H.J."/>
            <person name="Morris P."/>
            <person name="Nusbaum C."/>
            <person name="Oome S."/>
            <person name="Phillips A.J."/>
            <person name="van Rooyen D."/>
            <person name="Rzeszutek E."/>
            <person name="Saraiva M."/>
            <person name="Secombes C.J."/>
            <person name="Seidl M.F."/>
            <person name="Snel B."/>
            <person name="Stassen J.H."/>
            <person name="Sykes S."/>
            <person name="Tripathy S."/>
            <person name="van den Berg H."/>
            <person name="Vega-Arreguin J.C."/>
            <person name="Wawra S."/>
            <person name="Young S.K."/>
            <person name="Zeng Q."/>
            <person name="Dieguez-Uribeondo J."/>
            <person name="Russ C."/>
            <person name="Tyler B.M."/>
            <person name="van West P."/>
        </authorList>
    </citation>
    <scope>NUCLEOTIDE SEQUENCE [LARGE SCALE GENOMIC DNA]</scope>
    <source>
        <strain evidence="4 5">CBS 223.65</strain>
    </source>
</reference>
<dbReference type="OMA" id="NCFDEAC"/>
<gene>
    <name evidence="4" type="ORF">SPRG_15778</name>
</gene>
<keyword evidence="1" id="KW-0433">Leucine-rich repeat</keyword>
<evidence type="ECO:0008006" key="6">
    <source>
        <dbReference type="Google" id="ProtNLM"/>
    </source>
</evidence>
<dbReference type="AlphaFoldDB" id="A0A067BWJ4"/>
<feature type="transmembrane region" description="Helical" evidence="3">
    <location>
        <begin position="279"/>
        <end position="300"/>
    </location>
</feature>
<dbReference type="PANTHER" id="PTHR48051">
    <property type="match status" value="1"/>
</dbReference>
<keyword evidence="3" id="KW-1133">Transmembrane helix</keyword>
<dbReference type="STRING" id="695850.A0A067BWJ4"/>
<evidence type="ECO:0000256" key="3">
    <source>
        <dbReference type="SAM" id="Phobius"/>
    </source>
</evidence>
<feature type="transmembrane region" description="Helical" evidence="3">
    <location>
        <begin position="131"/>
        <end position="151"/>
    </location>
</feature>
<dbReference type="GO" id="GO:0005737">
    <property type="term" value="C:cytoplasm"/>
    <property type="evidence" value="ECO:0007669"/>
    <property type="project" value="TreeGrafter"/>
</dbReference>
<dbReference type="OrthoDB" id="78056at2759"/>
<keyword evidence="3" id="KW-0812">Transmembrane</keyword>
<dbReference type="SMART" id="SM00369">
    <property type="entry name" value="LRR_TYP"/>
    <property type="match status" value="3"/>
</dbReference>
<dbReference type="KEGG" id="spar:SPRG_15778"/>
<dbReference type="RefSeq" id="XP_012210304.1">
    <property type="nucleotide sequence ID" value="XM_012354914.1"/>
</dbReference>
<dbReference type="Pfam" id="PF13855">
    <property type="entry name" value="LRR_8"/>
    <property type="match status" value="1"/>
</dbReference>
<dbReference type="Gene3D" id="3.80.10.10">
    <property type="entry name" value="Ribonuclease Inhibitor"/>
    <property type="match status" value="1"/>
</dbReference>
<dbReference type="InterPro" id="IPR050216">
    <property type="entry name" value="LRR_domain-containing"/>
</dbReference>
<sequence length="603" mass="65358">MSGKRARLRYGAYAIAILKYVISAAYCLILGYLVGFSLTTEQLAVQVFAGPTLTAPLFFSFGLLNLAGILDILLPRCCRRRTLSSWRCHLEWLPSFGLLSAPRLALQAFVTAAQVLQAYHLSERAVNTHLATMNAILVGVSAIASSLLLLYAASHPDQKHYSLFFTSLSSFLLTTGIAFAFVVVPVGYVQVYDLKAINSLAWGTEYTLLIRYLVPNSPLDLLEKMTLRLASWVNVQRLLRAVAPDVTTTVAASTMMSFSPLGPSLTAVKRAVDRPRRRLLFIYVAFHMLLGATVVIYAIVHACRRPTCPSDCRLATAPWFSRACHCTYYHLECFDPDDAVHLSPEFLGPDLFHVQLTGCRLEHGFNLSLLAPFEALFGLTIEFSNLTDWPLGPNGWPDQIMAVNVRYSNLSAIPQALTTLPAQCKTLTIAGSAHLDSLPASLVSSWRHLGSLILNSNQLTAVPSWLGGLTGLEVLVLSGNQIQVVPDTMLAAMPSLTFLKLAQNNLTAFPMDLFASRPELDMDLSNNPIPPLPSLPSALVRAITSGSVVLDGTPLCASLGSACNGGCSPTCSRSELGDRVCQRNCFDEACAWDLGDCAGGGSQ</sequence>
<dbReference type="EMBL" id="KK583379">
    <property type="protein sequence ID" value="KDO18987.1"/>
    <property type="molecule type" value="Genomic_DNA"/>
</dbReference>
<evidence type="ECO:0000256" key="2">
    <source>
        <dbReference type="ARBA" id="ARBA00022737"/>
    </source>
</evidence>
<accession>A0A067BWJ4</accession>
<keyword evidence="2" id="KW-0677">Repeat</keyword>
<feature type="transmembrane region" description="Helical" evidence="3">
    <location>
        <begin position="53"/>
        <end position="74"/>
    </location>
</feature>
<evidence type="ECO:0000313" key="5">
    <source>
        <dbReference type="Proteomes" id="UP000030745"/>
    </source>
</evidence>
<feature type="transmembrane region" description="Helical" evidence="3">
    <location>
        <begin position="12"/>
        <end position="33"/>
    </location>
</feature>
<organism evidence="4 5">
    <name type="scientific">Saprolegnia parasitica (strain CBS 223.65)</name>
    <dbReference type="NCBI Taxonomy" id="695850"/>
    <lineage>
        <taxon>Eukaryota</taxon>
        <taxon>Sar</taxon>
        <taxon>Stramenopiles</taxon>
        <taxon>Oomycota</taxon>
        <taxon>Saprolegniomycetes</taxon>
        <taxon>Saprolegniales</taxon>
        <taxon>Saprolegniaceae</taxon>
        <taxon>Saprolegnia</taxon>
    </lineage>
</organism>
<dbReference type="InterPro" id="IPR001611">
    <property type="entry name" value="Leu-rich_rpt"/>
</dbReference>
<keyword evidence="3" id="KW-0472">Membrane</keyword>
<feature type="transmembrane region" description="Helical" evidence="3">
    <location>
        <begin position="163"/>
        <end position="184"/>
    </location>
</feature>
<dbReference type="SUPFAM" id="SSF52058">
    <property type="entry name" value="L domain-like"/>
    <property type="match status" value="1"/>
</dbReference>
<protein>
    <recommendedName>
        <fullName evidence="6">LNR domain-containing protein</fullName>
    </recommendedName>
</protein>
<dbReference type="GeneID" id="24137469"/>
<evidence type="ECO:0000256" key="1">
    <source>
        <dbReference type="ARBA" id="ARBA00022614"/>
    </source>
</evidence>